<protein>
    <submittedName>
        <fullName evidence="1">Uncharacterized protein</fullName>
    </submittedName>
</protein>
<evidence type="ECO:0000313" key="1">
    <source>
        <dbReference type="EMBL" id="KIO19268.1"/>
    </source>
</evidence>
<proteinExistence type="predicted"/>
<name>A0A0C3KCR2_9AGAM</name>
<dbReference type="AlphaFoldDB" id="A0A0C3KCR2"/>
<reference evidence="1 2" key="1">
    <citation type="submission" date="2014-04" db="EMBL/GenBank/DDBJ databases">
        <authorList>
            <consortium name="DOE Joint Genome Institute"/>
            <person name="Kuo A."/>
            <person name="Girlanda M."/>
            <person name="Perotto S."/>
            <person name="Kohler A."/>
            <person name="Nagy L.G."/>
            <person name="Floudas D."/>
            <person name="Copeland A."/>
            <person name="Barry K.W."/>
            <person name="Cichocki N."/>
            <person name="Veneault-Fourrey C."/>
            <person name="LaButti K."/>
            <person name="Lindquist E.A."/>
            <person name="Lipzen A."/>
            <person name="Lundell T."/>
            <person name="Morin E."/>
            <person name="Murat C."/>
            <person name="Sun H."/>
            <person name="Tunlid A."/>
            <person name="Henrissat B."/>
            <person name="Grigoriev I.V."/>
            <person name="Hibbett D.S."/>
            <person name="Martin F."/>
            <person name="Nordberg H.P."/>
            <person name="Cantor M.N."/>
            <person name="Hua S.X."/>
        </authorList>
    </citation>
    <scope>NUCLEOTIDE SEQUENCE [LARGE SCALE GENOMIC DNA]</scope>
    <source>
        <strain evidence="1 2">MUT 4182</strain>
    </source>
</reference>
<dbReference type="HOGENOM" id="CLU_2361280_0_0_1"/>
<keyword evidence="2" id="KW-1185">Reference proteome</keyword>
<dbReference type="EMBL" id="KN823231">
    <property type="protein sequence ID" value="KIO19268.1"/>
    <property type="molecule type" value="Genomic_DNA"/>
</dbReference>
<organism evidence="1 2">
    <name type="scientific">Tulasnella calospora MUT 4182</name>
    <dbReference type="NCBI Taxonomy" id="1051891"/>
    <lineage>
        <taxon>Eukaryota</taxon>
        <taxon>Fungi</taxon>
        <taxon>Dikarya</taxon>
        <taxon>Basidiomycota</taxon>
        <taxon>Agaricomycotina</taxon>
        <taxon>Agaricomycetes</taxon>
        <taxon>Cantharellales</taxon>
        <taxon>Tulasnellaceae</taxon>
        <taxon>Tulasnella</taxon>
    </lineage>
</organism>
<reference evidence="2" key="2">
    <citation type="submission" date="2015-01" db="EMBL/GenBank/DDBJ databases">
        <title>Evolutionary Origins and Diversification of the Mycorrhizal Mutualists.</title>
        <authorList>
            <consortium name="DOE Joint Genome Institute"/>
            <consortium name="Mycorrhizal Genomics Consortium"/>
            <person name="Kohler A."/>
            <person name="Kuo A."/>
            <person name="Nagy L.G."/>
            <person name="Floudas D."/>
            <person name="Copeland A."/>
            <person name="Barry K.W."/>
            <person name="Cichocki N."/>
            <person name="Veneault-Fourrey C."/>
            <person name="LaButti K."/>
            <person name="Lindquist E.A."/>
            <person name="Lipzen A."/>
            <person name="Lundell T."/>
            <person name="Morin E."/>
            <person name="Murat C."/>
            <person name="Riley R."/>
            <person name="Ohm R."/>
            <person name="Sun H."/>
            <person name="Tunlid A."/>
            <person name="Henrissat B."/>
            <person name="Grigoriev I.V."/>
            <person name="Hibbett D.S."/>
            <person name="Martin F."/>
        </authorList>
    </citation>
    <scope>NUCLEOTIDE SEQUENCE [LARGE SCALE GENOMIC DNA]</scope>
    <source>
        <strain evidence="2">MUT 4182</strain>
    </source>
</reference>
<gene>
    <name evidence="1" type="ORF">M407DRAFT_149362</name>
</gene>
<dbReference type="Proteomes" id="UP000054248">
    <property type="component" value="Unassembled WGS sequence"/>
</dbReference>
<sequence length="96" mass="10481">MNTHKDQKPSTFFVSIAARYLETPAVAPPDSVTLFYRFLLKRSLHISSIHGFIDGSGYSLPVTGSLSASPIWSSGPPDFPKEHHVEAGTAVRMHEG</sequence>
<evidence type="ECO:0000313" key="2">
    <source>
        <dbReference type="Proteomes" id="UP000054248"/>
    </source>
</evidence>
<accession>A0A0C3KCR2</accession>